<gene>
    <name evidence="1" type="ORF">ACFSJH_05480</name>
</gene>
<reference evidence="2" key="1">
    <citation type="journal article" date="2019" name="Int. J. Syst. Evol. Microbiol.">
        <title>The Global Catalogue of Microorganisms (GCM) 10K type strain sequencing project: providing services to taxonomists for standard genome sequencing and annotation.</title>
        <authorList>
            <consortium name="The Broad Institute Genomics Platform"/>
            <consortium name="The Broad Institute Genome Sequencing Center for Infectious Disease"/>
            <person name="Wu L."/>
            <person name="Ma J."/>
        </authorList>
    </citation>
    <scope>NUCLEOTIDE SEQUENCE [LARGE SCALE GENOMIC DNA]</scope>
    <source>
        <strain evidence="2">GH52</strain>
    </source>
</reference>
<dbReference type="RefSeq" id="WP_377770210.1">
    <property type="nucleotide sequence ID" value="NZ_JBHUHO010000013.1"/>
</dbReference>
<comment type="caution">
    <text evidence="1">The sequence shown here is derived from an EMBL/GenBank/DDBJ whole genome shotgun (WGS) entry which is preliminary data.</text>
</comment>
<protein>
    <submittedName>
        <fullName evidence="1">Uncharacterized protein</fullName>
    </submittedName>
</protein>
<evidence type="ECO:0000313" key="1">
    <source>
        <dbReference type="EMBL" id="MFD2115186.1"/>
    </source>
</evidence>
<dbReference type="Proteomes" id="UP001597362">
    <property type="component" value="Unassembled WGS sequence"/>
</dbReference>
<accession>A0ABW4YHH3</accession>
<organism evidence="1 2">
    <name type="scientific">Paenibacillus yanchengensis</name>
    <dbReference type="NCBI Taxonomy" id="2035833"/>
    <lineage>
        <taxon>Bacteria</taxon>
        <taxon>Bacillati</taxon>
        <taxon>Bacillota</taxon>
        <taxon>Bacilli</taxon>
        <taxon>Bacillales</taxon>
        <taxon>Paenibacillaceae</taxon>
        <taxon>Paenibacillus</taxon>
    </lineage>
</organism>
<proteinExistence type="predicted"/>
<dbReference type="EMBL" id="JBHUHO010000013">
    <property type="protein sequence ID" value="MFD2115186.1"/>
    <property type="molecule type" value="Genomic_DNA"/>
</dbReference>
<name>A0ABW4YHH3_9BACL</name>
<sequence length="140" mass="16983">MDKEKNKFLAYFDLLTQSCLENLLSNDLDKVADKEYWDEIEGFIKDKKDIDYSYIYPRNEDDISYQVEHFAPMNEKQHKPVYIYVWSKLSKDWDIQSIENIVKILAKNFLHMNIEEVELLETPTYEETKVSYERDYEPYL</sequence>
<evidence type="ECO:0000313" key="2">
    <source>
        <dbReference type="Proteomes" id="UP001597362"/>
    </source>
</evidence>
<keyword evidence="2" id="KW-1185">Reference proteome</keyword>